<dbReference type="RefSeq" id="WP_394306036.1">
    <property type="nucleotide sequence ID" value="NZ_JASKMA010000006.1"/>
</dbReference>
<name>A0ABU3JP80_9ACTN</name>
<comment type="caution">
    <text evidence="1">The sequence shown here is derived from an EMBL/GenBank/DDBJ whole genome shotgun (WGS) entry which is preliminary data.</text>
</comment>
<organism evidence="1 2">
    <name type="scientific">Streptomyces lusitanus</name>
    <dbReference type="NCBI Taxonomy" id="68232"/>
    <lineage>
        <taxon>Bacteria</taxon>
        <taxon>Bacillati</taxon>
        <taxon>Actinomycetota</taxon>
        <taxon>Actinomycetes</taxon>
        <taxon>Kitasatosporales</taxon>
        <taxon>Streptomycetaceae</taxon>
        <taxon>Streptomyces</taxon>
    </lineage>
</organism>
<evidence type="ECO:0008006" key="3">
    <source>
        <dbReference type="Google" id="ProtNLM"/>
    </source>
</evidence>
<protein>
    <recommendedName>
        <fullName evidence="3">Tail assembly chaperone</fullName>
    </recommendedName>
</protein>
<dbReference type="Proteomes" id="UP001249760">
    <property type="component" value="Unassembled WGS sequence"/>
</dbReference>
<evidence type="ECO:0000313" key="1">
    <source>
        <dbReference type="EMBL" id="MDT6983762.1"/>
    </source>
</evidence>
<dbReference type="EMBL" id="JASKMA010000006">
    <property type="protein sequence ID" value="MDT6983762.1"/>
    <property type="molecule type" value="Genomic_DNA"/>
</dbReference>
<accession>A0ABU3JP80</accession>
<evidence type="ECO:0000313" key="2">
    <source>
        <dbReference type="Proteomes" id="UP001249760"/>
    </source>
</evidence>
<proteinExistence type="predicted"/>
<reference evidence="1 2" key="1">
    <citation type="submission" date="2023-05" db="EMBL/GenBank/DDBJ databases">
        <title>Streptomyces fuscus sp. nov., a brown-black pigment producing actinomyces isolated from dry sand of Sea duck farm.</title>
        <authorList>
            <person name="Xie J."/>
            <person name="Shen N."/>
        </authorList>
    </citation>
    <scope>NUCLEOTIDE SEQUENCE [LARGE SCALE GENOMIC DNA]</scope>
    <source>
        <strain evidence="1 2">CGMCC 4.1745</strain>
    </source>
</reference>
<sequence>MSTSSKKKDTGREVVSLDALVQQKRDALPEPTDYELFGVEFTLPPMRALPWELQEKVGDLNDTIGVLAEVLGKDKVKELYGVGIQIGDLEVLALDWQKRSGLEPGEAGASSSS</sequence>
<keyword evidence="2" id="KW-1185">Reference proteome</keyword>
<gene>
    <name evidence="1" type="ORF">QNO04_09830</name>
</gene>